<proteinExistence type="predicted"/>
<dbReference type="OrthoDB" id="9772100at2"/>
<dbReference type="GO" id="GO:0004674">
    <property type="term" value="F:protein serine/threonine kinase activity"/>
    <property type="evidence" value="ECO:0007669"/>
    <property type="project" value="UniProtKB-KW"/>
</dbReference>
<dbReference type="Pfam" id="PF00069">
    <property type="entry name" value="Pkinase"/>
    <property type="match status" value="1"/>
</dbReference>
<dbReference type="Gene3D" id="1.10.510.10">
    <property type="entry name" value="Transferase(Phosphotransferase) domain 1"/>
    <property type="match status" value="1"/>
</dbReference>
<dbReference type="Gene3D" id="1.25.40.10">
    <property type="entry name" value="Tetratricopeptide repeat domain"/>
    <property type="match status" value="2"/>
</dbReference>
<evidence type="ECO:0000313" key="12">
    <source>
        <dbReference type="Proteomes" id="UP000218287"/>
    </source>
</evidence>
<name>A0A1Z4GRF9_9CYAN</name>
<evidence type="ECO:0000256" key="3">
    <source>
        <dbReference type="ARBA" id="ARBA00022679"/>
    </source>
</evidence>
<keyword evidence="11" id="KW-0614">Plasmid</keyword>
<dbReference type="PANTHER" id="PTHR24363:SF0">
    <property type="entry name" value="SERINE_THREONINE KINASE LIKE DOMAIN CONTAINING 1"/>
    <property type="match status" value="1"/>
</dbReference>
<keyword evidence="5 11" id="KW-0418">Kinase</keyword>
<evidence type="ECO:0000256" key="2">
    <source>
        <dbReference type="ARBA" id="ARBA00022527"/>
    </source>
</evidence>
<evidence type="ECO:0000256" key="1">
    <source>
        <dbReference type="ARBA" id="ARBA00012513"/>
    </source>
</evidence>
<dbReference type="PROSITE" id="PS50005">
    <property type="entry name" value="TPR"/>
    <property type="match status" value="1"/>
</dbReference>
<feature type="repeat" description="TPR" evidence="9">
    <location>
        <begin position="530"/>
        <end position="563"/>
    </location>
</feature>
<comment type="catalytic activity">
    <reaction evidence="8">
        <text>L-seryl-[protein] + ATP = O-phospho-L-seryl-[protein] + ADP + H(+)</text>
        <dbReference type="Rhea" id="RHEA:17989"/>
        <dbReference type="Rhea" id="RHEA-COMP:9863"/>
        <dbReference type="Rhea" id="RHEA-COMP:11604"/>
        <dbReference type="ChEBI" id="CHEBI:15378"/>
        <dbReference type="ChEBI" id="CHEBI:29999"/>
        <dbReference type="ChEBI" id="CHEBI:30616"/>
        <dbReference type="ChEBI" id="CHEBI:83421"/>
        <dbReference type="ChEBI" id="CHEBI:456216"/>
        <dbReference type="EC" id="2.7.11.1"/>
    </reaction>
</comment>
<accession>A0A1Z4GRF9</accession>
<organism evidence="11 12">
    <name type="scientific">Anabaenopsis circularis NIES-21</name>
    <dbReference type="NCBI Taxonomy" id="1085406"/>
    <lineage>
        <taxon>Bacteria</taxon>
        <taxon>Bacillati</taxon>
        <taxon>Cyanobacteriota</taxon>
        <taxon>Cyanophyceae</taxon>
        <taxon>Nostocales</taxon>
        <taxon>Nodulariaceae</taxon>
        <taxon>Anabaenopsis</taxon>
    </lineage>
</organism>
<dbReference type="Proteomes" id="UP000218287">
    <property type="component" value="Plasmid Plasmid2 dna"/>
</dbReference>
<keyword evidence="2 11" id="KW-0723">Serine/threonine-protein kinase</keyword>
<evidence type="ECO:0000256" key="6">
    <source>
        <dbReference type="ARBA" id="ARBA00022840"/>
    </source>
</evidence>
<evidence type="ECO:0000256" key="9">
    <source>
        <dbReference type="PROSITE-ProRule" id="PRU00339"/>
    </source>
</evidence>
<sequence length="615" mass="69688">MVYCINPLCTKRHNPDEAENCLTCETPLLINNRIRLLRPLRSLEKDVDSNTEVFEVEDTAPVWGEKPRIRVMKILKWSEPKRIELMRREVQVLTNLAHPGIPRADVSDYFTYTLPTLGIKMYCLVMEKMEGENLEQWVETYGKISQNTALDWMLQVLEMVEHLHRRGYFHRDIKPTNIIHQPDGKLALVDYGAVRAITQTYLVKVAASGEDAITGGGSGYEVTAIGSIGYSAPEQINGQSLPQSDFYAIGRTFVYLLTGIPILDLPTDSITGRLKWRHKATHVNKPVADFIDELINPFPGLRPQTTELIRQRIQKLPWDSRVHEILKSRLFKISQYGLIAVAVIGGGFLSRPIIAGYFISQGEKLETSNATQSAIKNFDIARKIYPAKNLSIARFYFEKGSRNLNNPQLAKKYYELAVKYNDKDASAYNNLAAMCQLLGDVSCVKSSYEKQFAIEPNGWEGHHGLGSFYESQGKNDLAEKEYQIAIQKSEQAIPAIAALARLKNKNKDYNAAASLATKGLQKTQNKELLASFYKDLGWSSWQQNNLNQAQQYLEKATSLDPQRTDAYCLLSQVETALKKTDDARTSLEVCMLGKSSLPEVFMWRQQFLDRILKNE</sequence>
<dbReference type="Pfam" id="PF13181">
    <property type="entry name" value="TPR_8"/>
    <property type="match status" value="1"/>
</dbReference>
<dbReference type="InterPro" id="IPR011009">
    <property type="entry name" value="Kinase-like_dom_sf"/>
</dbReference>
<dbReference type="InterPro" id="IPR019734">
    <property type="entry name" value="TPR_rpt"/>
</dbReference>
<dbReference type="InterPro" id="IPR000719">
    <property type="entry name" value="Prot_kinase_dom"/>
</dbReference>
<dbReference type="SMART" id="SM00220">
    <property type="entry name" value="S_TKc"/>
    <property type="match status" value="1"/>
</dbReference>
<evidence type="ECO:0000256" key="7">
    <source>
        <dbReference type="ARBA" id="ARBA00047899"/>
    </source>
</evidence>
<dbReference type="InterPro" id="IPR011990">
    <property type="entry name" value="TPR-like_helical_dom_sf"/>
</dbReference>
<dbReference type="PANTHER" id="PTHR24363">
    <property type="entry name" value="SERINE/THREONINE PROTEIN KINASE"/>
    <property type="match status" value="1"/>
</dbReference>
<dbReference type="SMART" id="SM00028">
    <property type="entry name" value="TPR"/>
    <property type="match status" value="6"/>
</dbReference>
<dbReference type="EC" id="2.7.11.1" evidence="1"/>
<feature type="domain" description="Protein kinase" evidence="10">
    <location>
        <begin position="39"/>
        <end position="326"/>
    </location>
</feature>
<keyword evidence="3" id="KW-0808">Transferase</keyword>
<dbReference type="AlphaFoldDB" id="A0A1Z4GRF9"/>
<dbReference type="NCBIfam" id="NF045510">
    <property type="entry name" value="4Cys_prefix_kin"/>
    <property type="match status" value="1"/>
</dbReference>
<evidence type="ECO:0000256" key="8">
    <source>
        <dbReference type="ARBA" id="ARBA00048679"/>
    </source>
</evidence>
<keyword evidence="6" id="KW-0067">ATP-binding</keyword>
<keyword evidence="9" id="KW-0802">TPR repeat</keyword>
<dbReference type="EMBL" id="AP018176">
    <property type="protein sequence ID" value="BAY20060.1"/>
    <property type="molecule type" value="Genomic_DNA"/>
</dbReference>
<evidence type="ECO:0000313" key="11">
    <source>
        <dbReference type="EMBL" id="BAY20060.1"/>
    </source>
</evidence>
<dbReference type="SUPFAM" id="SSF48452">
    <property type="entry name" value="TPR-like"/>
    <property type="match status" value="1"/>
</dbReference>
<dbReference type="CDD" id="cd14014">
    <property type="entry name" value="STKc_PknB_like"/>
    <property type="match status" value="1"/>
</dbReference>
<gene>
    <name evidence="11" type="ORF">NIES21_59300</name>
</gene>
<reference evidence="11 12" key="1">
    <citation type="submission" date="2017-06" db="EMBL/GenBank/DDBJ databases">
        <title>Genome sequencing of cyanobaciteial culture collection at National Institute for Environmental Studies (NIES).</title>
        <authorList>
            <person name="Hirose Y."/>
            <person name="Shimura Y."/>
            <person name="Fujisawa T."/>
            <person name="Nakamura Y."/>
            <person name="Kawachi M."/>
        </authorList>
    </citation>
    <scope>NUCLEOTIDE SEQUENCE [LARGE SCALE GENOMIC DNA]</scope>
    <source>
        <strain evidence="11 12">NIES-21</strain>
        <plasmid evidence="12">Plasmid2 dna</plasmid>
    </source>
</reference>
<comment type="catalytic activity">
    <reaction evidence="7">
        <text>L-threonyl-[protein] + ATP = O-phospho-L-threonyl-[protein] + ADP + H(+)</text>
        <dbReference type="Rhea" id="RHEA:46608"/>
        <dbReference type="Rhea" id="RHEA-COMP:11060"/>
        <dbReference type="Rhea" id="RHEA-COMP:11605"/>
        <dbReference type="ChEBI" id="CHEBI:15378"/>
        <dbReference type="ChEBI" id="CHEBI:30013"/>
        <dbReference type="ChEBI" id="CHEBI:30616"/>
        <dbReference type="ChEBI" id="CHEBI:61977"/>
        <dbReference type="ChEBI" id="CHEBI:456216"/>
        <dbReference type="EC" id="2.7.11.1"/>
    </reaction>
</comment>
<evidence type="ECO:0000256" key="5">
    <source>
        <dbReference type="ARBA" id="ARBA00022777"/>
    </source>
</evidence>
<keyword evidence="12" id="KW-1185">Reference proteome</keyword>
<evidence type="ECO:0000256" key="4">
    <source>
        <dbReference type="ARBA" id="ARBA00022741"/>
    </source>
</evidence>
<dbReference type="PROSITE" id="PS50011">
    <property type="entry name" value="PROTEIN_KINASE_DOM"/>
    <property type="match status" value="1"/>
</dbReference>
<geneLocation type="plasmid" evidence="12">
    <name>Plasmid2 dna</name>
</geneLocation>
<dbReference type="GO" id="GO:0005524">
    <property type="term" value="F:ATP binding"/>
    <property type="evidence" value="ECO:0007669"/>
    <property type="project" value="UniProtKB-KW"/>
</dbReference>
<dbReference type="SUPFAM" id="SSF56112">
    <property type="entry name" value="Protein kinase-like (PK-like)"/>
    <property type="match status" value="1"/>
</dbReference>
<evidence type="ECO:0000259" key="10">
    <source>
        <dbReference type="PROSITE" id="PS50011"/>
    </source>
</evidence>
<keyword evidence="4" id="KW-0547">Nucleotide-binding</keyword>
<protein>
    <recommendedName>
        <fullName evidence="1">non-specific serine/threonine protein kinase</fullName>
        <ecNumber evidence="1">2.7.11.1</ecNumber>
    </recommendedName>
</protein>